<organism evidence="2 3">
    <name type="scientific">Candidatus Magasanikbacteria bacterium RIFOXYC12_FULL_33_11</name>
    <dbReference type="NCBI Taxonomy" id="1798701"/>
    <lineage>
        <taxon>Bacteria</taxon>
        <taxon>Candidatus Magasanikiibacteriota</taxon>
    </lineage>
</organism>
<reference evidence="2 3" key="1">
    <citation type="journal article" date="2016" name="Nat. Commun.">
        <title>Thousands of microbial genomes shed light on interconnected biogeochemical processes in an aquifer system.</title>
        <authorList>
            <person name="Anantharaman K."/>
            <person name="Brown C.T."/>
            <person name="Hug L.A."/>
            <person name="Sharon I."/>
            <person name="Castelle C.J."/>
            <person name="Probst A.J."/>
            <person name="Thomas B.C."/>
            <person name="Singh A."/>
            <person name="Wilkins M.J."/>
            <person name="Karaoz U."/>
            <person name="Brodie E.L."/>
            <person name="Williams K.H."/>
            <person name="Hubbard S.S."/>
            <person name="Banfield J.F."/>
        </authorList>
    </citation>
    <scope>NUCLEOTIDE SEQUENCE [LARGE SCALE GENOMIC DNA]</scope>
</reference>
<gene>
    <name evidence="2" type="ORF">A2493_03220</name>
</gene>
<name>A0A1F6NRY4_9BACT</name>
<dbReference type="EMBL" id="MFQW01000004">
    <property type="protein sequence ID" value="OGH86707.1"/>
    <property type="molecule type" value="Genomic_DNA"/>
</dbReference>
<evidence type="ECO:0000256" key="1">
    <source>
        <dbReference type="SAM" id="MobiDB-lite"/>
    </source>
</evidence>
<sequence>MQGSCKALPIEMLSPIFFLFNSIANAENLPHFSKLRVSTRIQDEEEPLYPALGQSPLDADHRVDPTEDESAPF</sequence>
<feature type="region of interest" description="Disordered" evidence="1">
    <location>
        <begin position="46"/>
        <end position="73"/>
    </location>
</feature>
<evidence type="ECO:0000313" key="3">
    <source>
        <dbReference type="Proteomes" id="UP000178349"/>
    </source>
</evidence>
<protein>
    <submittedName>
        <fullName evidence="2">Uncharacterized protein</fullName>
    </submittedName>
</protein>
<accession>A0A1F6NRY4</accession>
<evidence type="ECO:0000313" key="2">
    <source>
        <dbReference type="EMBL" id="OGH86707.1"/>
    </source>
</evidence>
<dbReference type="AlphaFoldDB" id="A0A1F6NRY4"/>
<comment type="caution">
    <text evidence="2">The sequence shown here is derived from an EMBL/GenBank/DDBJ whole genome shotgun (WGS) entry which is preliminary data.</text>
</comment>
<dbReference type="Proteomes" id="UP000178349">
    <property type="component" value="Unassembled WGS sequence"/>
</dbReference>
<proteinExistence type="predicted"/>